<evidence type="ECO:0000256" key="1">
    <source>
        <dbReference type="SAM" id="Phobius"/>
    </source>
</evidence>
<protein>
    <submittedName>
        <fullName evidence="2">(northern house mosquito) hypothetical protein</fullName>
    </submittedName>
</protein>
<organism evidence="2">
    <name type="scientific">Culex pipiens</name>
    <name type="common">House mosquito</name>
    <dbReference type="NCBI Taxonomy" id="7175"/>
    <lineage>
        <taxon>Eukaryota</taxon>
        <taxon>Metazoa</taxon>
        <taxon>Ecdysozoa</taxon>
        <taxon>Arthropoda</taxon>
        <taxon>Hexapoda</taxon>
        <taxon>Insecta</taxon>
        <taxon>Pterygota</taxon>
        <taxon>Neoptera</taxon>
        <taxon>Endopterygota</taxon>
        <taxon>Diptera</taxon>
        <taxon>Nematocera</taxon>
        <taxon>Culicoidea</taxon>
        <taxon>Culicidae</taxon>
        <taxon>Culicinae</taxon>
        <taxon>Culicini</taxon>
        <taxon>Culex</taxon>
        <taxon>Culex</taxon>
    </lineage>
</organism>
<keyword evidence="1" id="KW-1133">Transmembrane helix</keyword>
<accession>A0A8D8EQC1</accession>
<proteinExistence type="predicted"/>
<feature type="transmembrane region" description="Helical" evidence="1">
    <location>
        <begin position="38"/>
        <end position="59"/>
    </location>
</feature>
<dbReference type="AlphaFoldDB" id="A0A8D8EQC1"/>
<evidence type="ECO:0000313" key="2">
    <source>
        <dbReference type="EMBL" id="CAG6443742.1"/>
    </source>
</evidence>
<dbReference type="EMBL" id="HBUE01000913">
    <property type="protein sequence ID" value="CAG6443742.1"/>
    <property type="molecule type" value="Transcribed_RNA"/>
</dbReference>
<keyword evidence="1" id="KW-0812">Transmembrane</keyword>
<sequence>MGFQHLFEQRNINKYKHLQQQNPDNWSDARYPEVTMKMIQNTVVTSVAIIGLSVLFLLCEKMCKMSWVSIPSHMKSQLIVVRSTVWKQMMNFKENVINRNLSHLTSTYEHVQNKVDQLLRKITKL</sequence>
<name>A0A8D8EQC1_CULPI</name>
<keyword evidence="1" id="KW-0472">Membrane</keyword>
<dbReference type="EMBL" id="HBUE01000912">
    <property type="protein sequence ID" value="CAG6443741.1"/>
    <property type="molecule type" value="Transcribed_RNA"/>
</dbReference>
<reference evidence="2" key="1">
    <citation type="submission" date="2021-05" db="EMBL/GenBank/DDBJ databases">
        <authorList>
            <person name="Alioto T."/>
            <person name="Alioto T."/>
            <person name="Gomez Garrido J."/>
        </authorList>
    </citation>
    <scope>NUCLEOTIDE SEQUENCE</scope>
</reference>